<feature type="transmembrane region" description="Helical" evidence="14">
    <location>
        <begin position="12"/>
        <end position="33"/>
    </location>
</feature>
<keyword evidence="10" id="KW-0573">Peptidoglycan synthesis</keyword>
<keyword evidence="18" id="KW-1185">Reference proteome</keyword>
<dbReference type="Gene3D" id="3.30.1390.30">
    <property type="entry name" value="Penicillin-binding protein 2a, domain 3"/>
    <property type="match status" value="1"/>
</dbReference>
<dbReference type="Proteomes" id="UP000583266">
    <property type="component" value="Unassembled WGS sequence"/>
</dbReference>
<dbReference type="NCBIfam" id="TIGR03423">
    <property type="entry name" value="pbp2_mrdA"/>
    <property type="match status" value="1"/>
</dbReference>
<evidence type="ECO:0000256" key="10">
    <source>
        <dbReference type="ARBA" id="ARBA00022984"/>
    </source>
</evidence>
<protein>
    <submittedName>
        <fullName evidence="17">Penicillin-binding protein 2</fullName>
        <ecNumber evidence="17">3.4.16.4</ecNumber>
    </submittedName>
</protein>
<dbReference type="InterPro" id="IPR001460">
    <property type="entry name" value="PCN-bd_Tpept"/>
</dbReference>
<evidence type="ECO:0000313" key="18">
    <source>
        <dbReference type="Proteomes" id="UP000583266"/>
    </source>
</evidence>
<dbReference type="GO" id="GO:0005886">
    <property type="term" value="C:plasma membrane"/>
    <property type="evidence" value="ECO:0007669"/>
    <property type="project" value="UniProtKB-SubCell"/>
</dbReference>
<dbReference type="SUPFAM" id="SSF56601">
    <property type="entry name" value="beta-lactamase/transpeptidase-like"/>
    <property type="match status" value="1"/>
</dbReference>
<keyword evidence="3" id="KW-1003">Cell membrane</keyword>
<reference evidence="17 18" key="1">
    <citation type="submission" date="2020-04" db="EMBL/GenBank/DDBJ databases">
        <title>Chitinophaga sp. G-6-1-13 sp. nov., isolated from soil.</title>
        <authorList>
            <person name="Dahal R.H."/>
            <person name="Chaudhary D.K."/>
        </authorList>
    </citation>
    <scope>NUCLEOTIDE SEQUENCE [LARGE SCALE GENOMIC DNA]</scope>
    <source>
        <strain evidence="17 18">G-6-1-13</strain>
    </source>
</reference>
<dbReference type="InterPro" id="IPR017790">
    <property type="entry name" value="Penicillin-binding_protein_2"/>
</dbReference>
<dbReference type="InterPro" id="IPR005311">
    <property type="entry name" value="PBP_dimer"/>
</dbReference>
<evidence type="ECO:0000256" key="8">
    <source>
        <dbReference type="ARBA" id="ARBA00022801"/>
    </source>
</evidence>
<dbReference type="GO" id="GO:0009002">
    <property type="term" value="F:serine-type D-Ala-D-Ala carboxypeptidase activity"/>
    <property type="evidence" value="ECO:0007669"/>
    <property type="project" value="UniProtKB-EC"/>
</dbReference>
<dbReference type="PANTHER" id="PTHR30627:SF2">
    <property type="entry name" value="PEPTIDOGLYCAN D,D-TRANSPEPTIDASE MRDA"/>
    <property type="match status" value="1"/>
</dbReference>
<dbReference type="Pfam" id="PF03717">
    <property type="entry name" value="PBP_dimer"/>
    <property type="match status" value="1"/>
</dbReference>
<sequence>MSVFNQPRKRVIQAIILGMVVLIITRLFFLQIVEKKYAKLADANAVLRKVVYPSRGIIYDRQNRAILSNDVLYDLVVTPASAKNIDTAYLCKILNIDKEEFRKRIINAIVRNGRVRQSVFAALLPAEVFGQLQESMYLFQPGFELVPRQIRSYPYAAAANILGYIGEISPERLKDTTYSSYNSGDYLGLAGLERTYEAVLMGTRGIQYLVKDNLNRPQGAYENGEFDSAAIAGKNLRLSLDIELQQFGEKLMKGKMGSIVAIDPQTGGILAMVSAPTFDPNLLTGSYRSTNSVLLNRDTTKPTFNRAIQATYPPGSTFKPMIALVGLDEGVITPSFGYPCGGAYYGCSRPIKCEHHDAGHAANLRLALSHSCNSYFSHVYRLCVDASKFGGIRAGGLQKWSDYMNSFGFGHRIGVDVPSEARGIVPTPAFYDKMYKGSWNSCTSVFLGIGQGELTLTPLQMANAMCIVANRGSYYIPHFVKSIDNDDTHLLDKYKEKHVVAHISDTAYSAVIHGMTDVVESGTGRVAQIEGITIGGKTGTAENYGIVDGKRTKLKNHAAFVAFAPAENARIAVAVIVENSGFGARYAAPIASLMMEKYLKDSISTKRQALMKTVMETVTLDPAMVAKSKLDSLNNSAIIKKNGTK</sequence>
<evidence type="ECO:0000256" key="4">
    <source>
        <dbReference type="ARBA" id="ARBA00022519"/>
    </source>
</evidence>
<evidence type="ECO:0000259" key="15">
    <source>
        <dbReference type="Pfam" id="PF00905"/>
    </source>
</evidence>
<dbReference type="EMBL" id="JABBGC010000001">
    <property type="protein sequence ID" value="NML36692.1"/>
    <property type="molecule type" value="Genomic_DNA"/>
</dbReference>
<evidence type="ECO:0000256" key="13">
    <source>
        <dbReference type="ARBA" id="ARBA00023316"/>
    </source>
</evidence>
<dbReference type="EC" id="3.4.16.4" evidence="17"/>
<keyword evidence="7 14" id="KW-0812">Transmembrane</keyword>
<evidence type="ECO:0000256" key="7">
    <source>
        <dbReference type="ARBA" id="ARBA00022692"/>
    </source>
</evidence>
<evidence type="ECO:0000256" key="12">
    <source>
        <dbReference type="ARBA" id="ARBA00023136"/>
    </source>
</evidence>
<dbReference type="GO" id="GO:0009252">
    <property type="term" value="P:peptidoglycan biosynthetic process"/>
    <property type="evidence" value="ECO:0007669"/>
    <property type="project" value="UniProtKB-KW"/>
</dbReference>
<evidence type="ECO:0000256" key="9">
    <source>
        <dbReference type="ARBA" id="ARBA00022960"/>
    </source>
</evidence>
<evidence type="ECO:0000259" key="16">
    <source>
        <dbReference type="Pfam" id="PF03717"/>
    </source>
</evidence>
<name>A0A848GI03_9BACT</name>
<keyword evidence="8 17" id="KW-0378">Hydrolase</keyword>
<dbReference type="Gene3D" id="3.40.710.10">
    <property type="entry name" value="DD-peptidase/beta-lactamase superfamily"/>
    <property type="match status" value="1"/>
</dbReference>
<feature type="domain" description="Penicillin-binding protein transpeptidase" evidence="15">
    <location>
        <begin position="257"/>
        <end position="595"/>
    </location>
</feature>
<dbReference type="GO" id="GO:0008658">
    <property type="term" value="F:penicillin binding"/>
    <property type="evidence" value="ECO:0007669"/>
    <property type="project" value="InterPro"/>
</dbReference>
<dbReference type="Pfam" id="PF00905">
    <property type="entry name" value="Transpeptidase"/>
    <property type="match status" value="1"/>
</dbReference>
<dbReference type="AlphaFoldDB" id="A0A848GI03"/>
<dbReference type="GO" id="GO:0008360">
    <property type="term" value="P:regulation of cell shape"/>
    <property type="evidence" value="ECO:0007669"/>
    <property type="project" value="UniProtKB-KW"/>
</dbReference>
<dbReference type="Gene3D" id="3.90.1310.10">
    <property type="entry name" value="Penicillin-binding protein 2a (Domain 2)"/>
    <property type="match status" value="1"/>
</dbReference>
<proteinExistence type="predicted"/>
<keyword evidence="13" id="KW-0961">Cell wall biogenesis/degradation</keyword>
<organism evidence="17 18">
    <name type="scientific">Chitinophaga fulva</name>
    <dbReference type="NCBI Taxonomy" id="2728842"/>
    <lineage>
        <taxon>Bacteria</taxon>
        <taxon>Pseudomonadati</taxon>
        <taxon>Bacteroidota</taxon>
        <taxon>Chitinophagia</taxon>
        <taxon>Chitinophagales</taxon>
        <taxon>Chitinophagaceae</taxon>
        <taxon>Chitinophaga</taxon>
    </lineage>
</organism>
<evidence type="ECO:0000256" key="14">
    <source>
        <dbReference type="SAM" id="Phobius"/>
    </source>
</evidence>
<dbReference type="InterPro" id="IPR012338">
    <property type="entry name" value="Beta-lactam/transpept-like"/>
</dbReference>
<keyword evidence="6" id="KW-0645">Protease</keyword>
<keyword evidence="5 17" id="KW-0121">Carboxypeptidase</keyword>
<keyword evidence="4" id="KW-0997">Cell inner membrane</keyword>
<dbReference type="RefSeq" id="WP_169223801.1">
    <property type="nucleotide sequence ID" value="NZ_JABBGC010000001.1"/>
</dbReference>
<dbReference type="InterPro" id="IPR036138">
    <property type="entry name" value="PBP_dimer_sf"/>
</dbReference>
<evidence type="ECO:0000256" key="1">
    <source>
        <dbReference type="ARBA" id="ARBA00004167"/>
    </source>
</evidence>
<comment type="subcellular location">
    <subcellularLocation>
        <location evidence="2">Cell membrane</location>
    </subcellularLocation>
    <subcellularLocation>
        <location evidence="1">Membrane</location>
        <topology evidence="1">Single-pass membrane protein</topology>
    </subcellularLocation>
</comment>
<evidence type="ECO:0000256" key="2">
    <source>
        <dbReference type="ARBA" id="ARBA00004236"/>
    </source>
</evidence>
<evidence type="ECO:0000256" key="5">
    <source>
        <dbReference type="ARBA" id="ARBA00022645"/>
    </source>
</evidence>
<dbReference type="SUPFAM" id="SSF56519">
    <property type="entry name" value="Penicillin binding protein dimerisation domain"/>
    <property type="match status" value="1"/>
</dbReference>
<evidence type="ECO:0000256" key="3">
    <source>
        <dbReference type="ARBA" id="ARBA00022475"/>
    </source>
</evidence>
<feature type="domain" description="Penicillin-binding protein dimerisation" evidence="16">
    <location>
        <begin position="51"/>
        <end position="217"/>
    </location>
</feature>
<evidence type="ECO:0000313" key="17">
    <source>
        <dbReference type="EMBL" id="NML36692.1"/>
    </source>
</evidence>
<comment type="caution">
    <text evidence="17">The sequence shown here is derived from an EMBL/GenBank/DDBJ whole genome shotgun (WGS) entry which is preliminary data.</text>
</comment>
<accession>A0A848GI03</accession>
<keyword evidence="12 14" id="KW-0472">Membrane</keyword>
<dbReference type="GO" id="GO:0006508">
    <property type="term" value="P:proteolysis"/>
    <property type="evidence" value="ECO:0007669"/>
    <property type="project" value="UniProtKB-KW"/>
</dbReference>
<evidence type="ECO:0000256" key="11">
    <source>
        <dbReference type="ARBA" id="ARBA00022989"/>
    </source>
</evidence>
<dbReference type="GO" id="GO:0071555">
    <property type="term" value="P:cell wall organization"/>
    <property type="evidence" value="ECO:0007669"/>
    <property type="project" value="UniProtKB-KW"/>
</dbReference>
<dbReference type="GO" id="GO:0071972">
    <property type="term" value="F:peptidoglycan L,D-transpeptidase activity"/>
    <property type="evidence" value="ECO:0007669"/>
    <property type="project" value="TreeGrafter"/>
</dbReference>
<dbReference type="FunFam" id="3.40.710.10:FF:000024">
    <property type="entry name" value="Penicillin-binding protein 2"/>
    <property type="match status" value="1"/>
</dbReference>
<gene>
    <name evidence="17" type="primary">mrdA</name>
    <name evidence="17" type="ORF">HHL17_05725</name>
</gene>
<dbReference type="PANTHER" id="PTHR30627">
    <property type="entry name" value="PEPTIDOGLYCAN D,D-TRANSPEPTIDASE"/>
    <property type="match status" value="1"/>
</dbReference>
<keyword evidence="11 14" id="KW-1133">Transmembrane helix</keyword>
<dbReference type="InterPro" id="IPR050515">
    <property type="entry name" value="Beta-lactam/transpept"/>
</dbReference>
<evidence type="ECO:0000256" key="6">
    <source>
        <dbReference type="ARBA" id="ARBA00022670"/>
    </source>
</evidence>
<keyword evidence="9" id="KW-0133">Cell shape</keyword>